<keyword evidence="11" id="KW-0234">DNA repair</keyword>
<comment type="caution">
    <text evidence="15">The sequence shown here is derived from an EMBL/GenBank/DDBJ whole genome shotgun (WGS) entry which is preliminary data.</text>
</comment>
<dbReference type="InterPro" id="IPR029460">
    <property type="entry name" value="DNAPol_HHH"/>
</dbReference>
<evidence type="ECO:0000256" key="1">
    <source>
        <dbReference type="ARBA" id="ARBA00004496"/>
    </source>
</evidence>
<dbReference type="Pfam" id="PF17657">
    <property type="entry name" value="DNA_pol3_finger"/>
    <property type="match status" value="1"/>
</dbReference>
<dbReference type="Pfam" id="PF02811">
    <property type="entry name" value="PHP"/>
    <property type="match status" value="1"/>
</dbReference>
<dbReference type="NCBIfam" id="TIGR00594">
    <property type="entry name" value="polc"/>
    <property type="match status" value="1"/>
</dbReference>
<dbReference type="InterPro" id="IPR003141">
    <property type="entry name" value="Pol/His_phosphatase_N"/>
</dbReference>
<keyword evidence="6" id="KW-0808">Transferase</keyword>
<feature type="region of interest" description="Disordered" evidence="13">
    <location>
        <begin position="1177"/>
        <end position="1233"/>
    </location>
</feature>
<name>A0AAX2SFB6_KOCRH</name>
<evidence type="ECO:0000256" key="12">
    <source>
        <dbReference type="ARBA" id="ARBA00049244"/>
    </source>
</evidence>
<accession>A0AAX2SFB6</accession>
<evidence type="ECO:0000256" key="4">
    <source>
        <dbReference type="ARBA" id="ARBA00017273"/>
    </source>
</evidence>
<dbReference type="EMBL" id="SPNK01000002">
    <property type="protein sequence ID" value="TFI02556.1"/>
    <property type="molecule type" value="Genomic_DNA"/>
</dbReference>
<evidence type="ECO:0000256" key="13">
    <source>
        <dbReference type="SAM" id="MobiDB-lite"/>
    </source>
</evidence>
<dbReference type="AlphaFoldDB" id="A0AAX2SFB6"/>
<dbReference type="CDD" id="cd04485">
    <property type="entry name" value="DnaE_OBF"/>
    <property type="match status" value="1"/>
</dbReference>
<evidence type="ECO:0000259" key="14">
    <source>
        <dbReference type="SMART" id="SM00481"/>
    </source>
</evidence>
<keyword evidence="7" id="KW-0548">Nucleotidyltransferase</keyword>
<sequence length="1233" mass="132636">MGMWFPHLHVASAFSAHYGVARPEELAETAAGQDAQILACTDRDGLYGAVKHVLACRAHGITPVLGVDLALLGATPPRSSEGQGVRGPGTARGASPGGGAPRRDTASRGRSASRRVAPSSGTGPGRRRPVTPRVVGRVVVLATGHNGGAGYAALCRLVSAAHRAHDRSAAHPVGLTPEQIARHVHRAARGGEPGLVVLVGPDSDVGRLLARRHYRAARNALSRWQARVPPGALVVETTTHLAPQGAPLSTGHAVRMYEIGHQAGVPVVLSNAVRYAHPGQAVTADVLDAARTLMSLDELAGAERGVLQPNGQGWLKDGDRMARLAHEITSAADQGATGPAGLLADTHHLAQRCALDLQEDLGVGRPVIPEASVLGLRGDPDRELARRCYAGLARLHGGEDWDRTVPGLNRESLRGRLERELDVISRLGFAGYFLTVGEVSDLMSAMDVRHAARGSGVSSLVVHLLGISPADPLEYDLVFERFLSPLRPNLPDIDIDMESARRHDVYRRIFERFGARRVTLMSMQNAYRSRGAVRDAGLALGLGAQDVDHVAGQLWRVPGGTLREEISRRPELAPLAERLRDNRQMDLLVDLTERLDRLPRHISMHPCGVILSDTTLLERTPVQASGIGLPMSQYDKHDMDPMGLIKLDILGVRMQSTLAHAVAEITRLHPHEPPPDLDTMPRDDPDTFRLISSTHTLGCFQIESPGQRELIGTMGPEEFNDLVVDISLFRPGPMQANMVRPYLNARHGWSTPVYPHPDLEEILAETRGVAVYHEQIMRIMDRMTGCGLGQADVWRRLLGSPSEGPVETAFRDGARARGYSPAVVDTVWEILHAFGSFGFCKAHGVAFAVPTYQSAWLKTHHPEAFMAGVWEHDPGMYPARLLVGEARRMGIPVLGPDINRSGECHRVEPVTPRPGTVASGDLDAGIPHTQDGAWGIRMSLGAITGISAAEVERLLAGQPYGSLAEVRSRARPSRRTLQRLATAGALDSLLRDAGARASRTDMVRFLTDRADRPAVARGAASGAQPGEGQLALPLGDVDLTSLPARLPEPSPQERVRAEMETMDIEVSAHLMDSHAELMRSYGATRAEDLLGLRSGSEVVVAGVRVSTMTPPMRSGRRVVFISLDDGSGAVDCTFFDEAQAESGEVLFAPTLLLVHGHTRRTGPRGIGIQAARAWDLSRPETLPDPRTLLGSRPAASRPPREQGPGHARRLREHGPGNGAAAAPGRVLRKAGTP</sequence>
<dbReference type="GO" id="GO:0005737">
    <property type="term" value="C:cytoplasm"/>
    <property type="evidence" value="ECO:0007669"/>
    <property type="project" value="UniProtKB-SubCell"/>
</dbReference>
<evidence type="ECO:0000256" key="7">
    <source>
        <dbReference type="ARBA" id="ARBA00022695"/>
    </source>
</evidence>
<comment type="catalytic activity">
    <reaction evidence="12">
        <text>DNA(n) + a 2'-deoxyribonucleoside 5'-triphosphate = DNA(n+1) + diphosphate</text>
        <dbReference type="Rhea" id="RHEA:22508"/>
        <dbReference type="Rhea" id="RHEA-COMP:17339"/>
        <dbReference type="Rhea" id="RHEA-COMP:17340"/>
        <dbReference type="ChEBI" id="CHEBI:33019"/>
        <dbReference type="ChEBI" id="CHEBI:61560"/>
        <dbReference type="ChEBI" id="CHEBI:173112"/>
        <dbReference type="EC" id="2.7.7.7"/>
    </reaction>
</comment>
<evidence type="ECO:0000256" key="10">
    <source>
        <dbReference type="ARBA" id="ARBA00022932"/>
    </source>
</evidence>
<dbReference type="InterPro" id="IPR011708">
    <property type="entry name" value="DNA_pol3_alpha_NTPase_dom"/>
</dbReference>
<dbReference type="GO" id="GO:0006260">
    <property type="term" value="P:DNA replication"/>
    <property type="evidence" value="ECO:0007669"/>
    <property type="project" value="UniProtKB-KW"/>
</dbReference>
<dbReference type="Proteomes" id="UP000298017">
    <property type="component" value="Unassembled WGS sequence"/>
</dbReference>
<dbReference type="PANTHER" id="PTHR32294">
    <property type="entry name" value="DNA POLYMERASE III SUBUNIT ALPHA"/>
    <property type="match status" value="1"/>
</dbReference>
<evidence type="ECO:0000256" key="11">
    <source>
        <dbReference type="ARBA" id="ARBA00023204"/>
    </source>
</evidence>
<dbReference type="InterPro" id="IPR004805">
    <property type="entry name" value="DnaE2/DnaE/PolC"/>
</dbReference>
<dbReference type="InterPro" id="IPR040982">
    <property type="entry name" value="DNA_pol3_finger"/>
</dbReference>
<organism evidence="15 16">
    <name type="scientific">Kocuria rhizophila</name>
    <dbReference type="NCBI Taxonomy" id="72000"/>
    <lineage>
        <taxon>Bacteria</taxon>
        <taxon>Bacillati</taxon>
        <taxon>Actinomycetota</taxon>
        <taxon>Actinomycetes</taxon>
        <taxon>Micrococcales</taxon>
        <taxon>Micrococcaceae</taxon>
        <taxon>Kocuria</taxon>
    </lineage>
</organism>
<dbReference type="EC" id="2.7.7.7" evidence="3"/>
<dbReference type="Pfam" id="PF07733">
    <property type="entry name" value="DNA_pol3_alpha"/>
    <property type="match status" value="1"/>
</dbReference>
<evidence type="ECO:0000256" key="6">
    <source>
        <dbReference type="ARBA" id="ARBA00022679"/>
    </source>
</evidence>
<evidence type="ECO:0000313" key="16">
    <source>
        <dbReference type="Proteomes" id="UP000298017"/>
    </source>
</evidence>
<keyword evidence="8" id="KW-0235">DNA replication</keyword>
<dbReference type="Pfam" id="PF14579">
    <property type="entry name" value="HHH_6"/>
    <property type="match status" value="1"/>
</dbReference>
<protein>
    <recommendedName>
        <fullName evidence="4">Error-prone DNA polymerase</fullName>
        <ecNumber evidence="3">2.7.7.7</ecNumber>
    </recommendedName>
</protein>
<evidence type="ECO:0000313" key="15">
    <source>
        <dbReference type="EMBL" id="TFI02556.1"/>
    </source>
</evidence>
<dbReference type="InterPro" id="IPR004013">
    <property type="entry name" value="PHP_dom"/>
</dbReference>
<comment type="similarity">
    <text evidence="2">Belongs to the DNA polymerase type-C family. DnaE2 subfamily.</text>
</comment>
<proteinExistence type="inferred from homology"/>
<evidence type="ECO:0000256" key="8">
    <source>
        <dbReference type="ARBA" id="ARBA00022705"/>
    </source>
</evidence>
<feature type="compositionally biased region" description="Low complexity" evidence="13">
    <location>
        <begin position="108"/>
        <end position="121"/>
    </location>
</feature>
<evidence type="ECO:0000256" key="3">
    <source>
        <dbReference type="ARBA" id="ARBA00012417"/>
    </source>
</evidence>
<dbReference type="InterPro" id="IPR004365">
    <property type="entry name" value="NA-bd_OB_tRNA"/>
</dbReference>
<dbReference type="GO" id="GO:0006281">
    <property type="term" value="P:DNA repair"/>
    <property type="evidence" value="ECO:0007669"/>
    <property type="project" value="UniProtKB-KW"/>
</dbReference>
<keyword evidence="5" id="KW-0963">Cytoplasm</keyword>
<dbReference type="SMART" id="SM00481">
    <property type="entry name" value="POLIIIAc"/>
    <property type="match status" value="1"/>
</dbReference>
<dbReference type="CDD" id="cd07431">
    <property type="entry name" value="PHP_PolIIIA"/>
    <property type="match status" value="1"/>
</dbReference>
<keyword evidence="9" id="KW-0227">DNA damage</keyword>
<feature type="domain" description="Polymerase/histidinol phosphatase N-terminal" evidence="14">
    <location>
        <begin position="6"/>
        <end position="73"/>
    </location>
</feature>
<feature type="region of interest" description="Disordered" evidence="13">
    <location>
        <begin position="77"/>
        <end position="131"/>
    </location>
</feature>
<keyword evidence="10" id="KW-0239">DNA-directed DNA polymerase</keyword>
<evidence type="ECO:0000256" key="9">
    <source>
        <dbReference type="ARBA" id="ARBA00022763"/>
    </source>
</evidence>
<dbReference type="Gene3D" id="3.20.20.140">
    <property type="entry name" value="Metal-dependent hydrolases"/>
    <property type="match status" value="1"/>
</dbReference>
<dbReference type="GO" id="GO:0003676">
    <property type="term" value="F:nucleic acid binding"/>
    <property type="evidence" value="ECO:0007669"/>
    <property type="project" value="InterPro"/>
</dbReference>
<dbReference type="PANTHER" id="PTHR32294:SF4">
    <property type="entry name" value="ERROR-PRONE DNA POLYMERASE"/>
    <property type="match status" value="1"/>
</dbReference>
<evidence type="ECO:0000256" key="2">
    <source>
        <dbReference type="ARBA" id="ARBA00007391"/>
    </source>
</evidence>
<dbReference type="Pfam" id="PF01336">
    <property type="entry name" value="tRNA_anti-codon"/>
    <property type="match status" value="1"/>
</dbReference>
<comment type="subcellular location">
    <subcellularLocation>
        <location evidence="1">Cytoplasm</location>
    </subcellularLocation>
</comment>
<keyword evidence="16" id="KW-1185">Reference proteome</keyword>
<dbReference type="GO" id="GO:0003887">
    <property type="term" value="F:DNA-directed DNA polymerase activity"/>
    <property type="evidence" value="ECO:0007669"/>
    <property type="project" value="UniProtKB-KW"/>
</dbReference>
<gene>
    <name evidence="15" type="ORF">E4P33_02845</name>
</gene>
<evidence type="ECO:0000256" key="5">
    <source>
        <dbReference type="ARBA" id="ARBA00022490"/>
    </source>
</evidence>
<dbReference type="GO" id="GO:0008408">
    <property type="term" value="F:3'-5' exonuclease activity"/>
    <property type="evidence" value="ECO:0007669"/>
    <property type="project" value="InterPro"/>
</dbReference>
<reference evidence="15 16" key="1">
    <citation type="submission" date="2019-03" db="EMBL/GenBank/DDBJ databases">
        <title>Genome Sequencing and Assembly of Various Microbes Isolated from Alder Root Nodule.</title>
        <authorList>
            <person name="Swanson E."/>
            <person name="Sevigny J.L."/>
            <person name="Pesce C."/>
            <person name="Davis I."/>
            <person name="Kleiner V."/>
            <person name="Tisa L."/>
        </authorList>
    </citation>
    <scope>NUCLEOTIDE SEQUENCE [LARGE SCALE GENOMIC DNA]</scope>
    <source>
        <strain evidence="15 16">4R-31</strain>
    </source>
</reference>